<feature type="compositionally biased region" description="Polar residues" evidence="1">
    <location>
        <begin position="22"/>
        <end position="31"/>
    </location>
</feature>
<evidence type="ECO:0000313" key="3">
    <source>
        <dbReference type="Proteomes" id="UP001283361"/>
    </source>
</evidence>
<accession>A0AAE1DTH2</accession>
<comment type="caution">
    <text evidence="2">The sequence shown here is derived from an EMBL/GenBank/DDBJ whole genome shotgun (WGS) entry which is preliminary data.</text>
</comment>
<dbReference type="EMBL" id="JAWDGP010002602">
    <property type="protein sequence ID" value="KAK3781740.1"/>
    <property type="molecule type" value="Genomic_DNA"/>
</dbReference>
<evidence type="ECO:0000313" key="2">
    <source>
        <dbReference type="EMBL" id="KAK3781740.1"/>
    </source>
</evidence>
<sequence length="78" mass="8646">MAHFQGFILGLTLAYRHQNSYSYRKQADPQNPRTPEPPPMLSSQTGGENGKNLAASGWKKILNEPITGRGNGNVIFFQ</sequence>
<gene>
    <name evidence="2" type="ORF">RRG08_037143</name>
</gene>
<protein>
    <submittedName>
        <fullName evidence="2">Uncharacterized protein</fullName>
    </submittedName>
</protein>
<keyword evidence="3" id="KW-1185">Reference proteome</keyword>
<organism evidence="2 3">
    <name type="scientific">Elysia crispata</name>
    <name type="common">lettuce slug</name>
    <dbReference type="NCBI Taxonomy" id="231223"/>
    <lineage>
        <taxon>Eukaryota</taxon>
        <taxon>Metazoa</taxon>
        <taxon>Spiralia</taxon>
        <taxon>Lophotrochozoa</taxon>
        <taxon>Mollusca</taxon>
        <taxon>Gastropoda</taxon>
        <taxon>Heterobranchia</taxon>
        <taxon>Euthyneura</taxon>
        <taxon>Panpulmonata</taxon>
        <taxon>Sacoglossa</taxon>
        <taxon>Placobranchoidea</taxon>
        <taxon>Plakobranchidae</taxon>
        <taxon>Elysia</taxon>
    </lineage>
</organism>
<dbReference type="AlphaFoldDB" id="A0AAE1DTH2"/>
<evidence type="ECO:0000256" key="1">
    <source>
        <dbReference type="SAM" id="MobiDB-lite"/>
    </source>
</evidence>
<dbReference type="Proteomes" id="UP001283361">
    <property type="component" value="Unassembled WGS sequence"/>
</dbReference>
<reference evidence="2" key="1">
    <citation type="journal article" date="2023" name="G3 (Bethesda)">
        <title>A reference genome for the long-term kleptoplast-retaining sea slug Elysia crispata morphotype clarki.</title>
        <authorList>
            <person name="Eastman K.E."/>
            <person name="Pendleton A.L."/>
            <person name="Shaikh M.A."/>
            <person name="Suttiyut T."/>
            <person name="Ogas R."/>
            <person name="Tomko P."/>
            <person name="Gavelis G."/>
            <person name="Widhalm J.R."/>
            <person name="Wisecaver J.H."/>
        </authorList>
    </citation>
    <scope>NUCLEOTIDE SEQUENCE</scope>
    <source>
        <strain evidence="2">ECLA1</strain>
    </source>
</reference>
<proteinExistence type="predicted"/>
<feature type="region of interest" description="Disordered" evidence="1">
    <location>
        <begin position="22"/>
        <end position="56"/>
    </location>
</feature>
<name>A0AAE1DTH2_9GAST</name>